<keyword evidence="1" id="KW-0472">Membrane</keyword>
<feature type="transmembrane region" description="Helical" evidence="1">
    <location>
        <begin position="6"/>
        <end position="27"/>
    </location>
</feature>
<dbReference type="EMBL" id="CP060717">
    <property type="protein sequence ID" value="QNN64307.1"/>
    <property type="molecule type" value="Genomic_DNA"/>
</dbReference>
<sequence length="88" mass="10004">MSTLYIFLSGSSVFGFFICALFFFSFWWRSHDDLFIAFAIAFALLGTGQAVQILANIPDEDRSYIYLFRLTAFAIILFAVGRKNLRAA</sequence>
<dbReference type="AlphaFoldDB" id="A0A7G9S8Y2"/>
<dbReference type="KEGG" id="srhi:H9L12_08100"/>
<keyword evidence="1" id="KW-1133">Transmembrane helix</keyword>
<accession>A0A7G9S8Y2</accession>
<proteinExistence type="predicted"/>
<evidence type="ECO:0000313" key="3">
    <source>
        <dbReference type="Proteomes" id="UP000515955"/>
    </source>
</evidence>
<protein>
    <submittedName>
        <fullName evidence="2">Uncharacterized protein</fullName>
    </submittedName>
</protein>
<feature type="transmembrane region" description="Helical" evidence="1">
    <location>
        <begin position="34"/>
        <end position="57"/>
    </location>
</feature>
<dbReference type="InterPro" id="IPR046027">
    <property type="entry name" value="DUF5985"/>
</dbReference>
<dbReference type="RefSeq" id="WP_187541307.1">
    <property type="nucleotide sequence ID" value="NZ_CP060717.1"/>
</dbReference>
<dbReference type="Pfam" id="PF19447">
    <property type="entry name" value="DUF5985"/>
    <property type="match status" value="1"/>
</dbReference>
<evidence type="ECO:0000313" key="2">
    <source>
        <dbReference type="EMBL" id="QNN64307.1"/>
    </source>
</evidence>
<keyword evidence="3" id="KW-1185">Reference proteome</keyword>
<evidence type="ECO:0000256" key="1">
    <source>
        <dbReference type="SAM" id="Phobius"/>
    </source>
</evidence>
<gene>
    <name evidence="2" type="ORF">H9L12_08100</name>
</gene>
<organism evidence="2 3">
    <name type="scientific">Sphingomonas rhizophila</name>
    <dbReference type="NCBI Taxonomy" id="2071607"/>
    <lineage>
        <taxon>Bacteria</taxon>
        <taxon>Pseudomonadati</taxon>
        <taxon>Pseudomonadota</taxon>
        <taxon>Alphaproteobacteria</taxon>
        <taxon>Sphingomonadales</taxon>
        <taxon>Sphingomonadaceae</taxon>
        <taxon>Sphingomonas</taxon>
    </lineage>
</organism>
<feature type="transmembrane region" description="Helical" evidence="1">
    <location>
        <begin position="63"/>
        <end position="81"/>
    </location>
</feature>
<name>A0A7G9S8Y2_9SPHN</name>
<reference evidence="2 3" key="1">
    <citation type="submission" date="2020-08" db="EMBL/GenBank/DDBJ databases">
        <title>Genome sequence of Sphingomonas rhizophila KACC 19189T.</title>
        <authorList>
            <person name="Hyun D.-W."/>
            <person name="Bae J.-W."/>
        </authorList>
    </citation>
    <scope>NUCLEOTIDE SEQUENCE [LARGE SCALE GENOMIC DNA]</scope>
    <source>
        <strain evidence="2 3">KACC 19189</strain>
    </source>
</reference>
<dbReference type="Proteomes" id="UP000515955">
    <property type="component" value="Chromosome"/>
</dbReference>
<keyword evidence="1" id="KW-0812">Transmembrane</keyword>